<dbReference type="AlphaFoldDB" id="A0A2B4R3Q3"/>
<accession>A0A2B4R3Q3</accession>
<name>A0A2B4R3Q3_STYPI</name>
<dbReference type="Proteomes" id="UP000225706">
    <property type="component" value="Unassembled WGS sequence"/>
</dbReference>
<dbReference type="EMBL" id="LSMT01003513">
    <property type="protein sequence ID" value="PFX11140.1"/>
    <property type="molecule type" value="Genomic_DNA"/>
</dbReference>
<keyword evidence="2" id="KW-1185">Reference proteome</keyword>
<comment type="caution">
    <text evidence="1">The sequence shown here is derived from an EMBL/GenBank/DDBJ whole genome shotgun (WGS) entry which is preliminary data.</text>
</comment>
<sequence>MEDRIREIFSEPQHRTNRPILATFGMVSNTMGYFVVNMEHPIAQFKGTTITRSHIPKTIRYEVWPKTMKNFKNSLAGTSSLQDPRNGLCYPLYSVNYSNPHAMLPRGYEPTEQHALLGMAFLQASGKESAEILESALGILSHYTETNLRSFQNGGLQKALVSHAQTPGDIEAHIRDQSVALTLTTGLALHTLIEKAGLNQTPRCVSPRRQGTPLDRAWSSSVDYSEEITGLDLRGMAQSGGEAALAAWEFVEDVVPETAKLLQVTFESTRVVLDVTKSLLRKSLRSVGFSADTAQDIADVAVLGAGTFGVGKTILKSTAKKARKMEAPLFENQTPYNPRAMKEILEKQFGTPSYSSVPDLSKPNVKLAGQRHSTTGIVFDQRGYPIYDHVTIHDTRLPRSVWSIENPGFHMSEATKDLKAQIQSGNVNRNKFTEKQLKDIFAGKIKIDGYTWHHHQDLGRMQLIEEKIHQKTAHVGGMDAWF</sequence>
<dbReference type="Pfam" id="PF12639">
    <property type="entry name" value="Colicin-DNase"/>
    <property type="match status" value="1"/>
</dbReference>
<reference evidence="2" key="1">
    <citation type="journal article" date="2017" name="bioRxiv">
        <title>Comparative analysis of the genomes of Stylophora pistillata and Acropora digitifera provides evidence for extensive differences between species of corals.</title>
        <authorList>
            <person name="Voolstra C.R."/>
            <person name="Li Y."/>
            <person name="Liew Y.J."/>
            <person name="Baumgarten S."/>
            <person name="Zoccola D."/>
            <person name="Flot J.-F."/>
            <person name="Tambutte S."/>
            <person name="Allemand D."/>
            <person name="Aranda M."/>
        </authorList>
    </citation>
    <scope>NUCLEOTIDE SEQUENCE [LARGE SCALE GENOMIC DNA]</scope>
</reference>
<evidence type="ECO:0000313" key="1">
    <source>
        <dbReference type="EMBL" id="PFX11140.1"/>
    </source>
</evidence>
<organism evidence="1 2">
    <name type="scientific">Stylophora pistillata</name>
    <name type="common">Smooth cauliflower coral</name>
    <dbReference type="NCBI Taxonomy" id="50429"/>
    <lineage>
        <taxon>Eukaryota</taxon>
        <taxon>Metazoa</taxon>
        <taxon>Cnidaria</taxon>
        <taxon>Anthozoa</taxon>
        <taxon>Hexacorallia</taxon>
        <taxon>Scleractinia</taxon>
        <taxon>Astrocoeniina</taxon>
        <taxon>Pocilloporidae</taxon>
        <taxon>Stylophora</taxon>
    </lineage>
</organism>
<gene>
    <name evidence="1" type="ORF">AWC38_SpisGene25349</name>
</gene>
<proteinExistence type="predicted"/>
<evidence type="ECO:0000313" key="2">
    <source>
        <dbReference type="Proteomes" id="UP000225706"/>
    </source>
</evidence>
<protein>
    <submittedName>
        <fullName evidence="1">Uncharacterized protein</fullName>
    </submittedName>
</protein>